<gene>
    <name evidence="4" type="ORF">Dsin_015034</name>
</gene>
<keyword evidence="5" id="KW-1185">Reference proteome</keyword>
<dbReference type="InterPro" id="IPR005202">
    <property type="entry name" value="TF_GRAS"/>
</dbReference>
<proteinExistence type="inferred from homology"/>
<evidence type="ECO:0000256" key="2">
    <source>
        <dbReference type="ARBA" id="ARBA00023163"/>
    </source>
</evidence>
<evidence type="ECO:0000313" key="5">
    <source>
        <dbReference type="Proteomes" id="UP001281410"/>
    </source>
</evidence>
<comment type="caution">
    <text evidence="4">The sequence shown here is derived from an EMBL/GenBank/DDBJ whole genome shotgun (WGS) entry which is preliminary data.</text>
</comment>
<dbReference type="AlphaFoldDB" id="A0AAE0EAL7"/>
<evidence type="ECO:0000256" key="3">
    <source>
        <dbReference type="PROSITE-ProRule" id="PRU01191"/>
    </source>
</evidence>
<evidence type="ECO:0000313" key="4">
    <source>
        <dbReference type="EMBL" id="KAK3221064.1"/>
    </source>
</evidence>
<comment type="caution">
    <text evidence="3">Lacks conserved residue(s) required for the propagation of feature annotation.</text>
</comment>
<dbReference type="EMBL" id="JANJYJ010000004">
    <property type="protein sequence ID" value="KAK3221064.1"/>
    <property type="molecule type" value="Genomic_DNA"/>
</dbReference>
<dbReference type="PANTHER" id="PTHR31636">
    <property type="entry name" value="OSJNBA0084A10.13 PROTEIN-RELATED"/>
    <property type="match status" value="1"/>
</dbReference>
<name>A0AAE0EAL7_9ROSI</name>
<keyword evidence="2" id="KW-0804">Transcription</keyword>
<sequence length="226" mass="25305">MQQIFENVVHDHDQIIGGDQVPILTELGDQYFEDVPEMVPSTVEEVSHGVDQGLHLVHLLLACAEAVGCRDTQLADSMLSQNLASANPWGDSLKRVSYCFALGLKSRLSLLHNNINANGTFSYGITNVSLINRDEKMEAFHLLYQTTTYISFGFLSVNEALYFTSCARTSFLTEENLNLREGEALFVNSIMHLHKYVKESRGSLKAILQAIKRKKHCQAEAQIMPN</sequence>
<comment type="similarity">
    <text evidence="3">Belongs to the GRAS family.</text>
</comment>
<feature type="short sequence motif" description="LxCxE motif" evidence="3">
    <location>
        <begin position="61"/>
        <end position="65"/>
    </location>
</feature>
<dbReference type="PROSITE" id="PS50985">
    <property type="entry name" value="GRAS"/>
    <property type="match status" value="1"/>
</dbReference>
<accession>A0AAE0EAL7</accession>
<protein>
    <submittedName>
        <fullName evidence="4">Uncharacterized protein</fullName>
    </submittedName>
</protein>
<reference evidence="4" key="1">
    <citation type="journal article" date="2023" name="Plant J.">
        <title>Genome sequences and population genomics provide insights into the demographic history, inbreeding, and mutation load of two 'living fossil' tree species of Dipteronia.</title>
        <authorList>
            <person name="Feng Y."/>
            <person name="Comes H.P."/>
            <person name="Chen J."/>
            <person name="Zhu S."/>
            <person name="Lu R."/>
            <person name="Zhang X."/>
            <person name="Li P."/>
            <person name="Qiu J."/>
            <person name="Olsen K.M."/>
            <person name="Qiu Y."/>
        </authorList>
    </citation>
    <scope>NUCLEOTIDE SEQUENCE</scope>
    <source>
        <strain evidence="4">NBL</strain>
    </source>
</reference>
<evidence type="ECO:0000256" key="1">
    <source>
        <dbReference type="ARBA" id="ARBA00023015"/>
    </source>
</evidence>
<organism evidence="4 5">
    <name type="scientific">Dipteronia sinensis</name>
    <dbReference type="NCBI Taxonomy" id="43782"/>
    <lineage>
        <taxon>Eukaryota</taxon>
        <taxon>Viridiplantae</taxon>
        <taxon>Streptophyta</taxon>
        <taxon>Embryophyta</taxon>
        <taxon>Tracheophyta</taxon>
        <taxon>Spermatophyta</taxon>
        <taxon>Magnoliopsida</taxon>
        <taxon>eudicotyledons</taxon>
        <taxon>Gunneridae</taxon>
        <taxon>Pentapetalae</taxon>
        <taxon>rosids</taxon>
        <taxon>malvids</taxon>
        <taxon>Sapindales</taxon>
        <taxon>Sapindaceae</taxon>
        <taxon>Hippocastanoideae</taxon>
        <taxon>Acereae</taxon>
        <taxon>Dipteronia</taxon>
    </lineage>
</organism>
<keyword evidence="1" id="KW-0805">Transcription regulation</keyword>
<dbReference type="Proteomes" id="UP001281410">
    <property type="component" value="Unassembled WGS sequence"/>
</dbReference>
<dbReference type="Pfam" id="PF03514">
    <property type="entry name" value="GRAS"/>
    <property type="match status" value="1"/>
</dbReference>